<dbReference type="SUPFAM" id="SSF103088">
    <property type="entry name" value="OmpA-like"/>
    <property type="match status" value="1"/>
</dbReference>
<evidence type="ECO:0000256" key="4">
    <source>
        <dbReference type="PROSITE-ProRule" id="PRU00473"/>
    </source>
</evidence>
<comment type="caution">
    <text evidence="6">The sequence shown here is derived from an EMBL/GenBank/DDBJ whole genome shotgun (WGS) entry which is preliminary data.</text>
</comment>
<gene>
    <name evidence="6" type="ORF">Q4Q40_10385</name>
</gene>
<dbReference type="PANTHER" id="PTHR30329">
    <property type="entry name" value="STATOR ELEMENT OF FLAGELLAR MOTOR COMPLEX"/>
    <property type="match status" value="1"/>
</dbReference>
<dbReference type="SUPFAM" id="SSF82171">
    <property type="entry name" value="DPP6 N-terminal domain-like"/>
    <property type="match status" value="1"/>
</dbReference>
<dbReference type="InterPro" id="IPR006664">
    <property type="entry name" value="OMP_bac"/>
</dbReference>
<dbReference type="PRINTS" id="PR01021">
    <property type="entry name" value="OMPADOMAIN"/>
</dbReference>
<evidence type="ECO:0000256" key="1">
    <source>
        <dbReference type="ARBA" id="ARBA00004442"/>
    </source>
</evidence>
<dbReference type="Gene3D" id="2.60.40.1120">
    <property type="entry name" value="Carboxypeptidase-like, regulatory domain"/>
    <property type="match status" value="1"/>
</dbReference>
<sequence length="521" mass="59481">MKVYFIIIIWFQSILLFGQTTIETKPTIENNGFKFKVSNTNINTKFSEIGSGFFKCKLIMVSSKKIGDLTKKDPNTNEAYKELYCLDTLGYGKLSNPLLFSRVLNTNDSEGQISFSPDQKTVYYSRSSKANSLEYKIYKAVLEEGSNGNWINEELLSFNSENVSIENPFVSPKGDQLYFSANMPDAIGGYDIYVVDINADGTLGTPKNLGKKINTPFDDKHPYIFKDDTHLYFASKGHENMGGFDLFTSKISNNKYHTPKNLGNTINTEYDEIAYFNASSSSGYFSSNRKEENGFDIYYFTLDQINQTIEGEILDFNTKKVVSNTIVILKDENQKEIDQLITGEDGTYKFDISPLKSYTITTKKSNFKDTSFDFTSYKSEKTTYNKDLEINEVKVNEVRVRVDVENIYFDSARHEIKEESYVTLDKIIKILNDHPKIKLEINAHTDNNGTDAFNLNLSKKRAESALNYLVKNDIAKNRLFSKGYGEREPLIDCKNLCTKEDLQTNRRVEFVILDSSPENTP</sequence>
<keyword evidence="2 4" id="KW-0472">Membrane</keyword>
<dbReference type="Proteomes" id="UP001176806">
    <property type="component" value="Unassembled WGS sequence"/>
</dbReference>
<feature type="domain" description="OmpA-like" evidence="5">
    <location>
        <begin position="396"/>
        <end position="516"/>
    </location>
</feature>
<evidence type="ECO:0000313" key="6">
    <source>
        <dbReference type="EMBL" id="MDO5974590.1"/>
    </source>
</evidence>
<dbReference type="SUPFAM" id="SSF49464">
    <property type="entry name" value="Carboxypeptidase regulatory domain-like"/>
    <property type="match status" value="1"/>
</dbReference>
<dbReference type="InterPro" id="IPR036737">
    <property type="entry name" value="OmpA-like_sf"/>
</dbReference>
<dbReference type="PROSITE" id="PS51123">
    <property type="entry name" value="OMPA_2"/>
    <property type="match status" value="1"/>
</dbReference>
<dbReference type="Gene3D" id="2.120.10.30">
    <property type="entry name" value="TolB, C-terminal domain"/>
    <property type="match status" value="1"/>
</dbReference>
<dbReference type="Pfam" id="PF07676">
    <property type="entry name" value="PD40"/>
    <property type="match status" value="3"/>
</dbReference>
<accession>A0ABT8WNJ7</accession>
<dbReference type="InterPro" id="IPR006665">
    <property type="entry name" value="OmpA-like"/>
</dbReference>
<keyword evidence="3" id="KW-0998">Cell outer membrane</keyword>
<evidence type="ECO:0000259" key="5">
    <source>
        <dbReference type="PROSITE" id="PS51123"/>
    </source>
</evidence>
<reference evidence="6" key="1">
    <citation type="submission" date="2023-07" db="EMBL/GenBank/DDBJ databases">
        <title>Two novel species in the genus Flavivirga.</title>
        <authorList>
            <person name="Kwon K."/>
        </authorList>
    </citation>
    <scope>NUCLEOTIDE SEQUENCE</scope>
    <source>
        <strain evidence="6">KACC 14158</strain>
    </source>
</reference>
<dbReference type="Pfam" id="PF00691">
    <property type="entry name" value="OmpA"/>
    <property type="match status" value="1"/>
</dbReference>
<name>A0ABT8WNJ7_9FLAO</name>
<dbReference type="PANTHER" id="PTHR30329:SF21">
    <property type="entry name" value="LIPOPROTEIN YIAD-RELATED"/>
    <property type="match status" value="1"/>
</dbReference>
<dbReference type="InterPro" id="IPR011659">
    <property type="entry name" value="WD40"/>
</dbReference>
<keyword evidence="7" id="KW-1185">Reference proteome</keyword>
<protein>
    <submittedName>
        <fullName evidence="6">OmpA family protein</fullName>
    </submittedName>
</protein>
<proteinExistence type="predicted"/>
<evidence type="ECO:0000256" key="2">
    <source>
        <dbReference type="ARBA" id="ARBA00023136"/>
    </source>
</evidence>
<evidence type="ECO:0000313" key="7">
    <source>
        <dbReference type="Proteomes" id="UP001176806"/>
    </source>
</evidence>
<dbReference type="InterPro" id="IPR008969">
    <property type="entry name" value="CarboxyPept-like_regulatory"/>
</dbReference>
<dbReference type="CDD" id="cd07185">
    <property type="entry name" value="OmpA_C-like"/>
    <property type="match status" value="1"/>
</dbReference>
<organism evidence="6 7">
    <name type="scientific">Flavivirga jejuensis</name>
    <dbReference type="NCBI Taxonomy" id="870487"/>
    <lineage>
        <taxon>Bacteria</taxon>
        <taxon>Pseudomonadati</taxon>
        <taxon>Bacteroidota</taxon>
        <taxon>Flavobacteriia</taxon>
        <taxon>Flavobacteriales</taxon>
        <taxon>Flavobacteriaceae</taxon>
        <taxon>Flavivirga</taxon>
    </lineage>
</organism>
<dbReference type="Gene3D" id="3.30.1330.60">
    <property type="entry name" value="OmpA-like domain"/>
    <property type="match status" value="1"/>
</dbReference>
<dbReference type="InterPro" id="IPR011042">
    <property type="entry name" value="6-blade_b-propeller_TolB-like"/>
</dbReference>
<evidence type="ECO:0000256" key="3">
    <source>
        <dbReference type="ARBA" id="ARBA00023237"/>
    </source>
</evidence>
<dbReference type="EMBL" id="JAUOEL010000003">
    <property type="protein sequence ID" value="MDO5974590.1"/>
    <property type="molecule type" value="Genomic_DNA"/>
</dbReference>
<dbReference type="RefSeq" id="WP_303301725.1">
    <property type="nucleotide sequence ID" value="NZ_BAABDA010000050.1"/>
</dbReference>
<dbReference type="InterPro" id="IPR050330">
    <property type="entry name" value="Bact_OuterMem_StrucFunc"/>
</dbReference>
<comment type="subcellular location">
    <subcellularLocation>
        <location evidence="1">Cell outer membrane</location>
    </subcellularLocation>
</comment>